<dbReference type="GO" id="GO:0005886">
    <property type="term" value="C:plasma membrane"/>
    <property type="evidence" value="ECO:0007669"/>
    <property type="project" value="TreeGrafter"/>
</dbReference>
<reference evidence="4" key="4">
    <citation type="submission" date="2025-08" db="UniProtKB">
        <authorList>
            <consortium name="Ensembl"/>
        </authorList>
    </citation>
    <scope>IDENTIFICATION</scope>
</reference>
<dbReference type="InterPro" id="IPR036179">
    <property type="entry name" value="Ig-like_dom_sf"/>
</dbReference>
<proteinExistence type="predicted"/>
<accession>A0A4W4EGM3</accession>
<dbReference type="SMART" id="SM00406">
    <property type="entry name" value="IGv"/>
    <property type="match status" value="1"/>
</dbReference>
<organism evidence="4 5">
    <name type="scientific">Electrophorus electricus</name>
    <name type="common">Electric eel</name>
    <name type="synonym">Gymnotus electricus</name>
    <dbReference type="NCBI Taxonomy" id="8005"/>
    <lineage>
        <taxon>Eukaryota</taxon>
        <taxon>Metazoa</taxon>
        <taxon>Chordata</taxon>
        <taxon>Craniata</taxon>
        <taxon>Vertebrata</taxon>
        <taxon>Euteleostomi</taxon>
        <taxon>Actinopterygii</taxon>
        <taxon>Neopterygii</taxon>
        <taxon>Teleostei</taxon>
        <taxon>Ostariophysi</taxon>
        <taxon>Gymnotiformes</taxon>
        <taxon>Gymnotoidei</taxon>
        <taxon>Gymnotidae</taxon>
        <taxon>Electrophorus</taxon>
    </lineage>
</organism>
<keyword evidence="2" id="KW-0391">Immunity</keyword>
<feature type="domain" description="Ig-like" evidence="3">
    <location>
        <begin position="11"/>
        <end position="104"/>
    </location>
</feature>
<keyword evidence="1" id="KW-0732">Signal</keyword>
<reference evidence="5" key="1">
    <citation type="journal article" date="2014" name="Science">
        <title>Nonhuman genetics. Genomic basis for the convergent evolution of electric organs.</title>
        <authorList>
            <person name="Gallant J.R."/>
            <person name="Traeger L.L."/>
            <person name="Volkening J.D."/>
            <person name="Moffett H."/>
            <person name="Chen P.H."/>
            <person name="Novina C.D."/>
            <person name="Phillips G.N.Jr."/>
            <person name="Anand R."/>
            <person name="Wells G.B."/>
            <person name="Pinch M."/>
            <person name="Guth R."/>
            <person name="Unguez G.A."/>
            <person name="Albert J.S."/>
            <person name="Zakon H.H."/>
            <person name="Samanta M.P."/>
            <person name="Sussman M.R."/>
        </authorList>
    </citation>
    <scope>NUCLEOTIDE SEQUENCE [LARGE SCALE GENOMIC DNA]</scope>
</reference>
<evidence type="ECO:0000256" key="1">
    <source>
        <dbReference type="ARBA" id="ARBA00022729"/>
    </source>
</evidence>
<dbReference type="Gene3D" id="2.60.40.10">
    <property type="entry name" value="Immunoglobulins"/>
    <property type="match status" value="1"/>
</dbReference>
<dbReference type="Proteomes" id="UP000314983">
    <property type="component" value="Chromosome 13"/>
</dbReference>
<dbReference type="PROSITE" id="PS50835">
    <property type="entry name" value="IG_LIKE"/>
    <property type="match status" value="1"/>
</dbReference>
<dbReference type="Pfam" id="PF07686">
    <property type="entry name" value="V-set"/>
    <property type="match status" value="1"/>
</dbReference>
<evidence type="ECO:0000259" key="3">
    <source>
        <dbReference type="PROSITE" id="PS50835"/>
    </source>
</evidence>
<evidence type="ECO:0000256" key="2">
    <source>
        <dbReference type="ARBA" id="ARBA00022859"/>
    </source>
</evidence>
<dbReference type="InterPro" id="IPR003599">
    <property type="entry name" value="Ig_sub"/>
</dbReference>
<dbReference type="InterPro" id="IPR007110">
    <property type="entry name" value="Ig-like_dom"/>
</dbReference>
<dbReference type="AlphaFoldDB" id="A0A4W4EGM3"/>
<dbReference type="GO" id="GO:0007166">
    <property type="term" value="P:cell surface receptor signaling pathway"/>
    <property type="evidence" value="ECO:0007669"/>
    <property type="project" value="TreeGrafter"/>
</dbReference>
<keyword evidence="5" id="KW-1185">Reference proteome</keyword>
<dbReference type="STRING" id="8005.ENSEEEP00000010507"/>
<dbReference type="PANTHER" id="PTHR23268">
    <property type="entry name" value="T-CELL RECEPTOR BETA CHAIN"/>
    <property type="match status" value="1"/>
</dbReference>
<reference evidence="4" key="5">
    <citation type="submission" date="2025-09" db="UniProtKB">
        <authorList>
            <consortium name="Ensembl"/>
        </authorList>
    </citation>
    <scope>IDENTIFICATION</scope>
</reference>
<dbReference type="OMA" id="EAAEMNC"/>
<dbReference type="GeneTree" id="ENSGT01110000267406"/>
<dbReference type="SUPFAM" id="SSF48726">
    <property type="entry name" value="Immunoglobulin"/>
    <property type="match status" value="1"/>
</dbReference>
<dbReference type="InterPro" id="IPR050413">
    <property type="entry name" value="TCR_beta_variable"/>
</dbReference>
<evidence type="ECO:0000313" key="4">
    <source>
        <dbReference type="Ensembl" id="ENSEEEP00000010507.2"/>
    </source>
</evidence>
<evidence type="ECO:0000313" key="5">
    <source>
        <dbReference type="Proteomes" id="UP000314983"/>
    </source>
</evidence>
<name>A0A4W4EGM3_ELEEL</name>
<dbReference type="InterPro" id="IPR013106">
    <property type="entry name" value="Ig_V-set"/>
</dbReference>
<sequence length="120" mass="13664">FANKLIRCFVPLAGENDVIQNPSIIFTSEGHEAHLKCRHTKGDAFFQMYWYRQRHQESLTLIVNHKFSVNKTVPESGSFTVNDLDSMDNAVYFCAVSKHSAIITVQSYTKTHCACMCDVE</sequence>
<dbReference type="GO" id="GO:0002376">
    <property type="term" value="P:immune system process"/>
    <property type="evidence" value="ECO:0007669"/>
    <property type="project" value="UniProtKB-KW"/>
</dbReference>
<dbReference type="SMART" id="SM00409">
    <property type="entry name" value="IG"/>
    <property type="match status" value="1"/>
</dbReference>
<dbReference type="Ensembl" id="ENSEEET00000010629.2">
    <property type="protein sequence ID" value="ENSEEEP00000010507.2"/>
    <property type="gene ID" value="ENSEEEG00000005318.2"/>
</dbReference>
<reference evidence="5" key="2">
    <citation type="journal article" date="2017" name="Sci. Adv.">
        <title>A tail of two voltages: Proteomic comparison of the three electric organs of the electric eel.</title>
        <authorList>
            <person name="Traeger L.L."/>
            <person name="Sabat G."/>
            <person name="Barrett-Wilt G.A."/>
            <person name="Wells G.B."/>
            <person name="Sussman M.R."/>
        </authorList>
    </citation>
    <scope>NUCLEOTIDE SEQUENCE [LARGE SCALE GENOMIC DNA]</scope>
</reference>
<dbReference type="InterPro" id="IPR013783">
    <property type="entry name" value="Ig-like_fold"/>
</dbReference>
<reference evidence="4" key="3">
    <citation type="submission" date="2020-05" db="EMBL/GenBank/DDBJ databases">
        <title>Electrophorus electricus (electric eel) genome, fEleEle1, primary haplotype.</title>
        <authorList>
            <person name="Myers G."/>
            <person name="Meyer A."/>
            <person name="Fedrigo O."/>
            <person name="Formenti G."/>
            <person name="Rhie A."/>
            <person name="Tracey A."/>
            <person name="Sims Y."/>
            <person name="Jarvis E.D."/>
        </authorList>
    </citation>
    <scope>NUCLEOTIDE SEQUENCE [LARGE SCALE GENOMIC DNA]</scope>
</reference>
<protein>
    <recommendedName>
        <fullName evidence="3">Ig-like domain-containing protein</fullName>
    </recommendedName>
</protein>
<dbReference type="PANTHER" id="PTHR23268:SF102">
    <property type="entry name" value="IMMUNOGLOBULIN V-SET DOMAIN-CONTAINING PROTEIN"/>
    <property type="match status" value="1"/>
</dbReference>